<dbReference type="InterPro" id="IPR040409">
    <property type="entry name" value="PCS-like"/>
</dbReference>
<dbReference type="Proteomes" id="UP000236291">
    <property type="component" value="Unassembled WGS sequence"/>
</dbReference>
<dbReference type="PROSITE" id="PS51443">
    <property type="entry name" value="PCS"/>
    <property type="match status" value="1"/>
</dbReference>
<dbReference type="AlphaFoldDB" id="A0A2K3PBN5"/>
<evidence type="ECO:0000313" key="8">
    <source>
        <dbReference type="EMBL" id="PNY12654.1"/>
    </source>
</evidence>
<dbReference type="EC" id="2.3.2.15" evidence="1"/>
<proteinExistence type="predicted"/>
<dbReference type="InterPro" id="IPR015407">
    <property type="entry name" value="Phytochelatin_synthase_C"/>
</dbReference>
<dbReference type="GO" id="GO:0098849">
    <property type="term" value="P:cellular detoxification of cadmium ion"/>
    <property type="evidence" value="ECO:0007669"/>
    <property type="project" value="TreeGrafter"/>
</dbReference>
<evidence type="ECO:0000256" key="5">
    <source>
        <dbReference type="ARBA" id="ARBA00023315"/>
    </source>
</evidence>
<name>A0A2K3PBN5_TRIPR</name>
<gene>
    <name evidence="8" type="ORF">L195_g009288</name>
</gene>
<dbReference type="GO" id="GO:0046938">
    <property type="term" value="P:phytochelatin biosynthetic process"/>
    <property type="evidence" value="ECO:0007669"/>
    <property type="project" value="InterPro"/>
</dbReference>
<protein>
    <recommendedName>
        <fullName evidence="1">glutathione gamma-glutamylcysteinyltransferase</fullName>
        <ecNumber evidence="1">2.3.2.15</ecNumber>
    </recommendedName>
</protein>
<dbReference type="ExpressionAtlas" id="A0A2K3PBN5">
    <property type="expression patterns" value="baseline"/>
</dbReference>
<feature type="domain" description="Peptidase C83" evidence="7">
    <location>
        <begin position="1"/>
        <end position="221"/>
    </location>
</feature>
<dbReference type="PANTHER" id="PTHR33447">
    <property type="entry name" value="GLUTATHIONE GAMMA-GLUTAMYLCYSTEINYLTRANSFERASE"/>
    <property type="match status" value="1"/>
</dbReference>
<reference evidence="8 9" key="2">
    <citation type="journal article" date="2017" name="Front. Plant Sci.">
        <title>Gene Classification and Mining of Molecular Markers Useful in Red Clover (Trifolium pratense) Breeding.</title>
        <authorList>
            <person name="Istvanek J."/>
            <person name="Dluhosova J."/>
            <person name="Dluhos P."/>
            <person name="Patkova L."/>
            <person name="Nedelnik J."/>
            <person name="Repkova J."/>
        </authorList>
    </citation>
    <scope>NUCLEOTIDE SEQUENCE [LARGE SCALE GENOMIC DNA]</scope>
    <source>
        <strain evidence="9">cv. Tatra</strain>
        <tissue evidence="8">Young leaves</tissue>
    </source>
</reference>
<dbReference type="Pfam" id="PF09328">
    <property type="entry name" value="Phytochelatin_C"/>
    <property type="match status" value="1"/>
</dbReference>
<sequence length="564" mass="62547">MAMAGLYRRLLPSPPSVDFASSHGKQLFLEAIQNGTMENFYRLVSYFQTQSEPAFCGLASLSMVLNALAIDPGRKWKGPWRWFDESMLDCCESLETVKARGISFGKLVCLAHCAGAKVDAFHASQSSINDFRKYVIKCSTSDDCHVISSYHRAALKQTGTGHFSPIGGYHIGKDMALILDVARFKYPPHWVPLKLLWEGMNYVDESTGQSRGVREVEINDCKFFFAKGLTLVLMNEVNYFYKILSQPENAIIVRPDICGVPGSNPGSPICACEFMWFMLISRPHREPGMLYTLSCKHESWNSIAKFLMDDVPVLLKSEDVKDIHKVLSVIFTSLPSNFEEFIKWVAEIRRREDGDSSLSAEEKTRLTVKEEVLQQVQETMLFKHVSSFLSSSCGRQTVTSGDGDTLPVIAASVCCQGAEILDGKLSSPAAAYCCPETCTKCWKAEDDKSITMVSGIVVNGNTEQGVDVFIPSSGKLCCTCSSKKNISMHPASTDVLTVLILSLPSTTWAGITDEKLLREIHDLVSTENLSTLLQEEVLHLRNQLHILKRCQEGKVDQDLGAPSS</sequence>
<dbReference type="InterPro" id="IPR007719">
    <property type="entry name" value="PCS_N"/>
</dbReference>
<dbReference type="GO" id="GO:0010273">
    <property type="term" value="P:detoxification of copper ion"/>
    <property type="evidence" value="ECO:0007669"/>
    <property type="project" value="TreeGrafter"/>
</dbReference>
<keyword evidence="2" id="KW-0104">Cadmium</keyword>
<dbReference type="Gene3D" id="3.90.70.30">
    <property type="entry name" value="Phytochelatin synthase, N-terminal domain"/>
    <property type="match status" value="1"/>
</dbReference>
<dbReference type="GO" id="GO:0046872">
    <property type="term" value="F:metal ion binding"/>
    <property type="evidence" value="ECO:0007669"/>
    <property type="project" value="UniProtKB-KW"/>
</dbReference>
<keyword evidence="3" id="KW-0808">Transferase</keyword>
<evidence type="ECO:0000256" key="1">
    <source>
        <dbReference type="ARBA" id="ARBA00012468"/>
    </source>
</evidence>
<dbReference type="InterPro" id="IPR038156">
    <property type="entry name" value="PCS_N_sf"/>
</dbReference>
<evidence type="ECO:0000256" key="3">
    <source>
        <dbReference type="ARBA" id="ARBA00022679"/>
    </source>
</evidence>
<dbReference type="InterPro" id="IPR038765">
    <property type="entry name" value="Papain-like_cys_pep_sf"/>
</dbReference>
<keyword evidence="5" id="KW-0012">Acyltransferase</keyword>
<reference evidence="8 9" key="1">
    <citation type="journal article" date="2014" name="Am. J. Bot.">
        <title>Genome assembly and annotation for red clover (Trifolium pratense; Fabaceae).</title>
        <authorList>
            <person name="Istvanek J."/>
            <person name="Jaros M."/>
            <person name="Krenek A."/>
            <person name="Repkova J."/>
        </authorList>
    </citation>
    <scope>NUCLEOTIDE SEQUENCE [LARGE SCALE GENOMIC DNA]</scope>
    <source>
        <strain evidence="9">cv. Tatra</strain>
        <tissue evidence="8">Young leaves</tissue>
    </source>
</reference>
<evidence type="ECO:0000256" key="6">
    <source>
        <dbReference type="ARBA" id="ARBA00053477"/>
    </source>
</evidence>
<evidence type="ECO:0000256" key="2">
    <source>
        <dbReference type="ARBA" id="ARBA00022539"/>
    </source>
</evidence>
<dbReference type="SUPFAM" id="SSF54001">
    <property type="entry name" value="Cysteine proteinases"/>
    <property type="match status" value="1"/>
</dbReference>
<dbReference type="Pfam" id="PF05023">
    <property type="entry name" value="Phytochelatin"/>
    <property type="match status" value="1"/>
</dbReference>
<dbReference type="EMBL" id="ASHM01005442">
    <property type="protein sequence ID" value="PNY12654.1"/>
    <property type="molecule type" value="Genomic_DNA"/>
</dbReference>
<evidence type="ECO:0000256" key="4">
    <source>
        <dbReference type="ARBA" id="ARBA00022723"/>
    </source>
</evidence>
<accession>A0A2K3PBN5</accession>
<evidence type="ECO:0000313" key="9">
    <source>
        <dbReference type="Proteomes" id="UP000236291"/>
    </source>
</evidence>
<comment type="function">
    <text evidence="6">Involved in the synthesis of phytochelatins (PC) and homophytochelatins (hPC), the heavy-metal-binding peptides of plants.</text>
</comment>
<keyword evidence="4" id="KW-0479">Metal-binding</keyword>
<dbReference type="PANTHER" id="PTHR33447:SF2">
    <property type="entry name" value="GLUTATHIONE GAMMA-GLUTAMYLCYSTEINYLTRANSFERASE"/>
    <property type="match status" value="1"/>
</dbReference>
<dbReference type="GO" id="GO:0016756">
    <property type="term" value="F:glutathione gamma-glutamylcysteinyltransferase activity"/>
    <property type="evidence" value="ECO:0007669"/>
    <property type="project" value="UniProtKB-EC"/>
</dbReference>
<dbReference type="FunFam" id="3.90.70.30:FF:000001">
    <property type="entry name" value="Glutathione gamma-glutamylcysteinyltransferase 1"/>
    <property type="match status" value="1"/>
</dbReference>
<evidence type="ECO:0000259" key="7">
    <source>
        <dbReference type="PROSITE" id="PS51443"/>
    </source>
</evidence>
<organism evidence="8 9">
    <name type="scientific">Trifolium pratense</name>
    <name type="common">Red clover</name>
    <dbReference type="NCBI Taxonomy" id="57577"/>
    <lineage>
        <taxon>Eukaryota</taxon>
        <taxon>Viridiplantae</taxon>
        <taxon>Streptophyta</taxon>
        <taxon>Embryophyta</taxon>
        <taxon>Tracheophyta</taxon>
        <taxon>Spermatophyta</taxon>
        <taxon>Magnoliopsida</taxon>
        <taxon>eudicotyledons</taxon>
        <taxon>Gunneridae</taxon>
        <taxon>Pentapetalae</taxon>
        <taxon>rosids</taxon>
        <taxon>fabids</taxon>
        <taxon>Fabales</taxon>
        <taxon>Fabaceae</taxon>
        <taxon>Papilionoideae</taxon>
        <taxon>50 kb inversion clade</taxon>
        <taxon>NPAAA clade</taxon>
        <taxon>Hologalegina</taxon>
        <taxon>IRL clade</taxon>
        <taxon>Trifolieae</taxon>
        <taxon>Trifolium</taxon>
    </lineage>
</organism>
<comment type="caution">
    <text evidence="8">The sequence shown here is derived from an EMBL/GenBank/DDBJ whole genome shotgun (WGS) entry which is preliminary data.</text>
</comment>